<feature type="compositionally biased region" description="Low complexity" evidence="1">
    <location>
        <begin position="366"/>
        <end position="388"/>
    </location>
</feature>
<name>A0ABD6AUH9_9EURY</name>
<accession>A0ABD6AUH9</accession>
<dbReference type="InterPro" id="IPR013783">
    <property type="entry name" value="Ig-like_fold"/>
</dbReference>
<organism evidence="3 4">
    <name type="scientific">Halomarina rubra</name>
    <dbReference type="NCBI Taxonomy" id="2071873"/>
    <lineage>
        <taxon>Archaea</taxon>
        <taxon>Methanobacteriati</taxon>
        <taxon>Methanobacteriota</taxon>
        <taxon>Stenosarchaea group</taxon>
        <taxon>Halobacteria</taxon>
        <taxon>Halobacteriales</taxon>
        <taxon>Natronomonadaceae</taxon>
        <taxon>Halomarina</taxon>
    </lineage>
</organism>
<keyword evidence="2" id="KW-0812">Transmembrane</keyword>
<sequence length="415" mass="43142">MRTKYVPFVALLVVLSVVAPTAMAAPQQQVTLTVTVVDQSGDSVGGATLTASWDGGEATETTRSNGQALVDVPQGADVSLDVEDDEYVRNVPKVVSSADGGDVTVEVAKKGSATVRVEAEQGGALSGATVTLSRDGDTVAEGTTNDNGGFRAQDIERGEYTVEVVKPGYYATERSLTLQQSFAIQTVAVEEGRVTARFGVVDDHFEEPPVLSGATVKVGSLGQFNTSDDGTRAIEVPVNAQFEVRVSKPGYQTTTQTVTIGESDETTVLGIQRTPTLTVDPANTQVVVNQTVEVQVTDEYDETVANATLQVDGEAVGTTDAQGRVRIPIDSDGEHDVTALKDGVTSDPIVVEGVARAQQTQQSTMTGTAAPEPTASETASETTTESSGTGPGFTSVAALLALLAVTALTAVRRTQ</sequence>
<feature type="region of interest" description="Disordered" evidence="1">
    <location>
        <begin position="357"/>
        <end position="390"/>
    </location>
</feature>
<evidence type="ECO:0000313" key="3">
    <source>
        <dbReference type="EMBL" id="MFD1512898.1"/>
    </source>
</evidence>
<gene>
    <name evidence="3" type="ORF">ACFSBT_06345</name>
</gene>
<comment type="caution">
    <text evidence="3">The sequence shown here is derived from an EMBL/GenBank/DDBJ whole genome shotgun (WGS) entry which is preliminary data.</text>
</comment>
<dbReference type="RefSeq" id="WP_250872873.1">
    <property type="nucleotide sequence ID" value="NZ_JALXFV010000003.1"/>
</dbReference>
<dbReference type="EMBL" id="JBHUDC010000003">
    <property type="protein sequence ID" value="MFD1512898.1"/>
    <property type="molecule type" value="Genomic_DNA"/>
</dbReference>
<dbReference type="Gene3D" id="2.60.40.10">
    <property type="entry name" value="Immunoglobulins"/>
    <property type="match status" value="1"/>
</dbReference>
<reference evidence="3 4" key="1">
    <citation type="journal article" date="2019" name="Int. J. Syst. Evol. Microbiol.">
        <title>The Global Catalogue of Microorganisms (GCM) 10K type strain sequencing project: providing services to taxonomists for standard genome sequencing and annotation.</title>
        <authorList>
            <consortium name="The Broad Institute Genomics Platform"/>
            <consortium name="The Broad Institute Genome Sequencing Center for Infectious Disease"/>
            <person name="Wu L."/>
            <person name="Ma J."/>
        </authorList>
    </citation>
    <scope>NUCLEOTIDE SEQUENCE [LARGE SCALE GENOMIC DNA]</scope>
    <source>
        <strain evidence="3 4">CGMCC 1.12563</strain>
    </source>
</reference>
<dbReference type="AlphaFoldDB" id="A0ABD6AUH9"/>
<feature type="transmembrane region" description="Helical" evidence="2">
    <location>
        <begin position="392"/>
        <end position="411"/>
    </location>
</feature>
<dbReference type="SUPFAM" id="SSF49478">
    <property type="entry name" value="Cna protein B-type domain"/>
    <property type="match status" value="1"/>
</dbReference>
<evidence type="ECO:0000256" key="2">
    <source>
        <dbReference type="SAM" id="Phobius"/>
    </source>
</evidence>
<keyword evidence="4" id="KW-1185">Reference proteome</keyword>
<dbReference type="Gene3D" id="2.60.40.1120">
    <property type="entry name" value="Carboxypeptidase-like, regulatory domain"/>
    <property type="match status" value="1"/>
</dbReference>
<evidence type="ECO:0000313" key="4">
    <source>
        <dbReference type="Proteomes" id="UP001597187"/>
    </source>
</evidence>
<keyword evidence="2" id="KW-1133">Transmembrane helix</keyword>
<keyword evidence="2" id="KW-0472">Membrane</keyword>
<proteinExistence type="predicted"/>
<dbReference type="InterPro" id="IPR008964">
    <property type="entry name" value="Invasin/intimin_cell_adhesion"/>
</dbReference>
<evidence type="ECO:0000256" key="1">
    <source>
        <dbReference type="SAM" id="MobiDB-lite"/>
    </source>
</evidence>
<protein>
    <submittedName>
        <fullName evidence="3">Carboxypeptidase-like regulatory domain-containing protein</fullName>
    </submittedName>
</protein>
<dbReference type="Proteomes" id="UP001597187">
    <property type="component" value="Unassembled WGS sequence"/>
</dbReference>
<dbReference type="SUPFAM" id="SSF49373">
    <property type="entry name" value="Invasin/intimin cell-adhesion fragments"/>
    <property type="match status" value="1"/>
</dbReference>
<dbReference type="Pfam" id="PF13620">
    <property type="entry name" value="CarboxypepD_reg"/>
    <property type="match status" value="1"/>
</dbReference>